<organism evidence="1 2">
    <name type="scientific">Apiosordaria backusii</name>
    <dbReference type="NCBI Taxonomy" id="314023"/>
    <lineage>
        <taxon>Eukaryota</taxon>
        <taxon>Fungi</taxon>
        <taxon>Dikarya</taxon>
        <taxon>Ascomycota</taxon>
        <taxon>Pezizomycotina</taxon>
        <taxon>Sordariomycetes</taxon>
        <taxon>Sordariomycetidae</taxon>
        <taxon>Sordariales</taxon>
        <taxon>Lasiosphaeriaceae</taxon>
        <taxon>Apiosordaria</taxon>
    </lineage>
</organism>
<keyword evidence="2" id="KW-1185">Reference proteome</keyword>
<evidence type="ECO:0000313" key="2">
    <source>
        <dbReference type="Proteomes" id="UP001172159"/>
    </source>
</evidence>
<sequence>MLLQARGRHSIACTGCQGAILLAPLDMTSPASLFSPRLTPKLPRTFPQVAFRYSTSSRNTRYVSFQLFQMIPGRRVHISTPYASRYVTVALIYGSSDTDSLQPYQLRSSSTDKLYCGNYSSVLGVSFHSQVPPSGRVFSGLSFGSCTQCDLLIRFPGYFGKIATRRSRGPNHVLGHGLWLCRCDRTTSWPARDKIFSFHRLPSLSSRSTQRPRLSVDLAT</sequence>
<proteinExistence type="predicted"/>
<dbReference type="EMBL" id="JAUKTV010000007">
    <property type="protein sequence ID" value="KAK0735610.1"/>
    <property type="molecule type" value="Genomic_DNA"/>
</dbReference>
<gene>
    <name evidence="1" type="ORF">B0T21DRAFT_189436</name>
</gene>
<name>A0AA40BJY7_9PEZI</name>
<dbReference type="AlphaFoldDB" id="A0AA40BJY7"/>
<accession>A0AA40BJY7</accession>
<evidence type="ECO:0000313" key="1">
    <source>
        <dbReference type="EMBL" id="KAK0735610.1"/>
    </source>
</evidence>
<protein>
    <submittedName>
        <fullName evidence="1">Uncharacterized protein</fullName>
    </submittedName>
</protein>
<comment type="caution">
    <text evidence="1">The sequence shown here is derived from an EMBL/GenBank/DDBJ whole genome shotgun (WGS) entry which is preliminary data.</text>
</comment>
<reference evidence="1" key="1">
    <citation type="submission" date="2023-06" db="EMBL/GenBank/DDBJ databases">
        <title>Genome-scale phylogeny and comparative genomics of the fungal order Sordariales.</title>
        <authorList>
            <consortium name="Lawrence Berkeley National Laboratory"/>
            <person name="Hensen N."/>
            <person name="Bonometti L."/>
            <person name="Westerberg I."/>
            <person name="Brannstrom I.O."/>
            <person name="Guillou S."/>
            <person name="Cros-Aarteil S."/>
            <person name="Calhoun S."/>
            <person name="Haridas S."/>
            <person name="Kuo A."/>
            <person name="Mondo S."/>
            <person name="Pangilinan J."/>
            <person name="Riley R."/>
            <person name="Labutti K."/>
            <person name="Andreopoulos B."/>
            <person name="Lipzen A."/>
            <person name="Chen C."/>
            <person name="Yanf M."/>
            <person name="Daum C."/>
            <person name="Ng V."/>
            <person name="Clum A."/>
            <person name="Steindorff A."/>
            <person name="Ohm R."/>
            <person name="Martin F."/>
            <person name="Silar P."/>
            <person name="Natvig D."/>
            <person name="Lalanne C."/>
            <person name="Gautier V."/>
            <person name="Ament-Velasquez S.L."/>
            <person name="Kruys A."/>
            <person name="Hutchinson M.I."/>
            <person name="Powell A.J."/>
            <person name="Barry K."/>
            <person name="Miller A.N."/>
            <person name="Grigoriev I.V."/>
            <person name="Debuchy R."/>
            <person name="Gladieux P."/>
            <person name="Thoren M.H."/>
            <person name="Johannesson H."/>
        </authorList>
    </citation>
    <scope>NUCLEOTIDE SEQUENCE</scope>
    <source>
        <strain evidence="1">CBS 540.89</strain>
    </source>
</reference>
<dbReference type="Proteomes" id="UP001172159">
    <property type="component" value="Unassembled WGS sequence"/>
</dbReference>